<feature type="domain" description="PA" evidence="3">
    <location>
        <begin position="195"/>
        <end position="259"/>
    </location>
</feature>
<sequence>MEDNSSQLELIMSDLDEEPEQDIAEESLMNHAHTSLIGSIRNTLKNICFALTAALFIFAFGSLIGYVAHTKRDGDAPTCKESTSDGSDVTLQTEPILDWSNITSLFKNKLNTSSIENSLNEFSTTSHQTGSPGDEELGSKVWKKFTNFGMTPWTDSHFVKIHHRPTKGSNTVKFRNKTFSEHGYLAYSPTGTAQGAVLYAHYGQRGDFKSLQDLNISSEGKIVLIRAGKISFAEKVANAASVNASAVLIYPDPADYLFDEETDLFGHVHLGSGDPFTPGYPSFNHTQFPPAKSSGLPSIPAQTTRASTAAAIMKNMGGRDPPPEWASGGLREVTYKLGGDDDIVSVEVDNALTMTKILNMFGVVKGFIDPDRYVVIGAQRDAWGPGFAKSTVGTSLLLELARVITEMIRDDGFKPRRSIVFASWTAGEYGAVGATEWLEGYLSSLNIKAFSYISLDGVVTGSSFKARASPLMYDLIESTLKEVASPSDPSKSLYSQVPGNNWEAAAMEPMRMDDPAYPFLAFSGISSVSFQFAENKQYPFFGTMLDTRENLETKTSTGLLVVAKAAGEVAGVMALRLVHDHLLRLNVEKYKSVMGIHVAKVNKEAMRLQKSGHLTEPLQTQCFMSALGSYSRASSRLVTSIENSDLYDREQCRFINDQIMGVERNLLSPYVSPWDTPFRHILLGAGSHTLGALCTHLALILNTTESVDAVLLNNQIALAAWTIQSCASALSGNMWDTERELD</sequence>
<proteinExistence type="inferred from homology"/>
<comment type="PTM">
    <text evidence="2">Stearoylated.</text>
</comment>
<comment type="subunit">
    <text evidence="2">Homodimer; disulfide-linked.</text>
</comment>
<dbReference type="GO" id="GO:0006879">
    <property type="term" value="P:intracellular iron ion homeostasis"/>
    <property type="evidence" value="ECO:0007669"/>
    <property type="project" value="UniProtKB-UniRule"/>
</dbReference>
<comment type="subcellular location">
    <subcellularLocation>
        <location evidence="2">Cell membrane</location>
        <topology evidence="2">Single-pass type II membrane protein</topology>
    </subcellularLocation>
    <subcellularLocation>
        <location evidence="2">Melanosome</location>
    </subcellularLocation>
</comment>
<dbReference type="InterPro" id="IPR036757">
    <property type="entry name" value="TFR-like_dimer_dom_sf"/>
</dbReference>
<comment type="similarity">
    <text evidence="1 2">Belongs to the peptidase M28 family. M28B subfamily.</text>
</comment>
<dbReference type="EMBL" id="QNUK01000083">
    <property type="protein sequence ID" value="KAF5902890.1"/>
    <property type="molecule type" value="Genomic_DNA"/>
</dbReference>
<dbReference type="Gene3D" id="3.50.30.30">
    <property type="match status" value="1"/>
</dbReference>
<dbReference type="AlphaFoldDB" id="A0A8J4TYF2"/>
<evidence type="ECO:0000259" key="5">
    <source>
        <dbReference type="Pfam" id="PF04389"/>
    </source>
</evidence>
<comment type="caution">
    <text evidence="6">The sequence shown here is derived from an EMBL/GenBank/DDBJ whole genome shotgun (WGS) entry which is preliminary data.</text>
</comment>
<reference evidence="6" key="1">
    <citation type="submission" date="2020-07" db="EMBL/GenBank/DDBJ databases">
        <title>Clarias magur genome sequencing, assembly and annotation.</title>
        <authorList>
            <person name="Kushwaha B."/>
            <person name="Kumar R."/>
            <person name="Das P."/>
            <person name="Joshi C.G."/>
            <person name="Kumar D."/>
            <person name="Nagpure N.S."/>
            <person name="Pandey M."/>
            <person name="Agarwal S."/>
            <person name="Srivastava S."/>
            <person name="Singh M."/>
            <person name="Sahoo L."/>
            <person name="Jayasankar P."/>
            <person name="Meher P.K."/>
            <person name="Koringa P.G."/>
            <person name="Iquebal M.A."/>
            <person name="Das S.P."/>
            <person name="Bit A."/>
            <person name="Patnaik S."/>
            <person name="Patel N."/>
            <person name="Shah T.M."/>
            <person name="Hinsu A."/>
            <person name="Jena J.K."/>
        </authorList>
    </citation>
    <scope>NUCLEOTIDE SEQUENCE</scope>
    <source>
        <strain evidence="6">CIFAMagur01</strain>
        <tissue evidence="6">Testis</tissue>
    </source>
</reference>
<keyword evidence="2" id="KW-0812">Transmembrane</keyword>
<feature type="domain" description="Peptidase M28" evidence="5">
    <location>
        <begin position="370"/>
        <end position="491"/>
    </location>
</feature>
<keyword evidence="2 6" id="KW-0675">Receptor</keyword>
<dbReference type="GO" id="GO:0033572">
    <property type="term" value="P:transferrin transport"/>
    <property type="evidence" value="ECO:0007669"/>
    <property type="project" value="UniProtKB-UniRule"/>
</dbReference>
<keyword evidence="2" id="KW-1133">Transmembrane helix</keyword>
<dbReference type="SUPFAM" id="SSF53187">
    <property type="entry name" value="Zn-dependent exopeptidases"/>
    <property type="match status" value="1"/>
</dbReference>
<dbReference type="GO" id="GO:0042470">
    <property type="term" value="C:melanosome"/>
    <property type="evidence" value="ECO:0007669"/>
    <property type="project" value="UniProtKB-SubCell"/>
</dbReference>
<dbReference type="Gene3D" id="1.20.930.40">
    <property type="entry name" value="Transferrin receptor-like, dimerisation domain"/>
    <property type="match status" value="1"/>
</dbReference>
<dbReference type="CDD" id="cd09848">
    <property type="entry name" value="M28_TfR"/>
    <property type="match status" value="1"/>
</dbReference>
<keyword evidence="2" id="KW-0472">Membrane</keyword>
<evidence type="ECO:0000313" key="7">
    <source>
        <dbReference type="Proteomes" id="UP000727407"/>
    </source>
</evidence>
<dbReference type="FunFam" id="3.40.630.10:FF:000065">
    <property type="entry name" value="Transferrin receptor 1b"/>
    <property type="match status" value="1"/>
</dbReference>
<dbReference type="InterPro" id="IPR007484">
    <property type="entry name" value="Peptidase_M28"/>
</dbReference>
<dbReference type="InterPro" id="IPR039373">
    <property type="entry name" value="Peptidase_M28B"/>
</dbReference>
<keyword evidence="2" id="KW-0325">Glycoprotein</keyword>
<dbReference type="GO" id="GO:0004998">
    <property type="term" value="F:transferrin receptor activity"/>
    <property type="evidence" value="ECO:0007669"/>
    <property type="project" value="UniProtKB-UniRule"/>
</dbReference>
<dbReference type="GO" id="GO:0031623">
    <property type="term" value="P:receptor internalization"/>
    <property type="evidence" value="ECO:0007669"/>
    <property type="project" value="UniProtKB-UniRule"/>
</dbReference>
<dbReference type="OrthoDB" id="5841748at2759"/>
<dbReference type="Proteomes" id="UP000727407">
    <property type="component" value="Unassembled WGS sequence"/>
</dbReference>
<dbReference type="Gene3D" id="3.40.630.10">
    <property type="entry name" value="Zn peptidases"/>
    <property type="match status" value="1"/>
</dbReference>
<keyword evidence="2" id="KW-0254">Endocytosis</keyword>
<dbReference type="GO" id="GO:0009897">
    <property type="term" value="C:external side of plasma membrane"/>
    <property type="evidence" value="ECO:0007669"/>
    <property type="project" value="TreeGrafter"/>
</dbReference>
<organism evidence="6 7">
    <name type="scientific">Clarias magur</name>
    <name type="common">Asian catfish</name>
    <name type="synonym">Macropteronotus magur</name>
    <dbReference type="NCBI Taxonomy" id="1594786"/>
    <lineage>
        <taxon>Eukaryota</taxon>
        <taxon>Metazoa</taxon>
        <taxon>Chordata</taxon>
        <taxon>Craniata</taxon>
        <taxon>Vertebrata</taxon>
        <taxon>Euteleostomi</taxon>
        <taxon>Actinopterygii</taxon>
        <taxon>Neopterygii</taxon>
        <taxon>Teleostei</taxon>
        <taxon>Ostariophysi</taxon>
        <taxon>Siluriformes</taxon>
        <taxon>Clariidae</taxon>
        <taxon>Clarias</taxon>
    </lineage>
</organism>
<keyword evidence="2" id="KW-0449">Lipoprotein</keyword>
<dbReference type="InterPro" id="IPR007365">
    <property type="entry name" value="TFR-like_dimer_dom"/>
</dbReference>
<evidence type="ECO:0000256" key="1">
    <source>
        <dbReference type="ARBA" id="ARBA00005634"/>
    </source>
</evidence>
<feature type="domain" description="Transferrin receptor-like dimerisation" evidence="4">
    <location>
        <begin position="645"/>
        <end position="730"/>
    </location>
</feature>
<dbReference type="PANTHER" id="PTHR10404:SF26">
    <property type="entry name" value="TRANSFERRIN RECEPTOR PROTEIN 1"/>
    <property type="match status" value="1"/>
</dbReference>
<comment type="function">
    <text evidence="2">Cellular uptake of iron occurs via receptor-mediated endocytosis of ligand-occupied transferrin receptor into specialized endosomes. Endosomal acidification leads to iron release. The apotransferrin-receptor complex is then recycled to the cell surface with a return to neutral pH and the concomitant loss of affinity of apotransferrin for its receptor. Transferrin receptor is necessary for development of erythrocytes and the nervous system. Acts as a lipid sensor that regulates mitochondrial fusion by regulating activation of the JNK pathway.</text>
</comment>
<evidence type="ECO:0000259" key="3">
    <source>
        <dbReference type="Pfam" id="PF02225"/>
    </source>
</evidence>
<dbReference type="Pfam" id="PF02225">
    <property type="entry name" value="PA"/>
    <property type="match status" value="1"/>
</dbReference>
<keyword evidence="7" id="KW-1185">Reference proteome</keyword>
<evidence type="ECO:0000259" key="4">
    <source>
        <dbReference type="Pfam" id="PF04253"/>
    </source>
</evidence>
<dbReference type="InterPro" id="IPR046450">
    <property type="entry name" value="PA_dom_sf"/>
</dbReference>
<dbReference type="Pfam" id="PF04389">
    <property type="entry name" value="Peptidase_M28"/>
    <property type="match status" value="1"/>
</dbReference>
<dbReference type="InterPro" id="IPR003137">
    <property type="entry name" value="PA_domain"/>
</dbReference>
<keyword evidence="2" id="KW-1003">Cell membrane</keyword>
<feature type="transmembrane region" description="Helical" evidence="2">
    <location>
        <begin position="47"/>
        <end position="68"/>
    </location>
</feature>
<name>A0A8J4TYF2_CLAMG</name>
<dbReference type="PANTHER" id="PTHR10404">
    <property type="entry name" value="N-ACETYLATED-ALPHA-LINKED ACIDIC DIPEPTIDASE"/>
    <property type="match status" value="1"/>
</dbReference>
<dbReference type="SUPFAM" id="SSF52025">
    <property type="entry name" value="PA domain"/>
    <property type="match status" value="1"/>
</dbReference>
<evidence type="ECO:0000313" key="6">
    <source>
        <dbReference type="EMBL" id="KAF5902890.1"/>
    </source>
</evidence>
<dbReference type="SUPFAM" id="SSF47672">
    <property type="entry name" value="Transferrin receptor-like dimerisation domain"/>
    <property type="match status" value="1"/>
</dbReference>
<protein>
    <recommendedName>
        <fullName evidence="2">Transferrin receptor protein 1</fullName>
    </recommendedName>
</protein>
<evidence type="ECO:0000256" key="2">
    <source>
        <dbReference type="RuleBase" id="RU367157"/>
    </source>
</evidence>
<gene>
    <name evidence="6" type="primary">tfr1a</name>
    <name evidence="6" type="ORF">DAT39_007362</name>
</gene>
<accession>A0A8J4TYF2</accession>
<keyword evidence="2" id="KW-0564">Palmitate</keyword>
<dbReference type="Pfam" id="PF04253">
    <property type="entry name" value="TFR_dimer"/>
    <property type="match status" value="1"/>
</dbReference>